<evidence type="ECO:0000256" key="10">
    <source>
        <dbReference type="SAM" id="MobiDB-lite"/>
    </source>
</evidence>
<feature type="domain" description="Smr" evidence="11">
    <location>
        <begin position="828"/>
        <end position="902"/>
    </location>
</feature>
<evidence type="ECO:0000313" key="13">
    <source>
        <dbReference type="Proteomes" id="UP000003155"/>
    </source>
</evidence>
<dbReference type="InterPro" id="IPR036187">
    <property type="entry name" value="DNA_mismatch_repair_MutS_sf"/>
</dbReference>
<dbReference type="GO" id="GO:0072344">
    <property type="term" value="P:rescue of stalled ribosome"/>
    <property type="evidence" value="ECO:0007669"/>
    <property type="project" value="UniProtKB-UniRule"/>
</dbReference>
<keyword evidence="7 9" id="KW-0694">RNA-binding</keyword>
<evidence type="ECO:0000256" key="3">
    <source>
        <dbReference type="ARBA" id="ARBA00022741"/>
    </source>
</evidence>
<dbReference type="SUPFAM" id="SSF48334">
    <property type="entry name" value="DNA repair protein MutS, domain III"/>
    <property type="match status" value="1"/>
</dbReference>
<dbReference type="AlphaFoldDB" id="F0HAE4"/>
<dbReference type="GO" id="GO:0043023">
    <property type="term" value="F:ribosomal large subunit binding"/>
    <property type="evidence" value="ECO:0007669"/>
    <property type="project" value="UniProtKB-UniRule"/>
</dbReference>
<keyword evidence="5 9" id="KW-0378">Hydrolase</keyword>
<dbReference type="PIRSF" id="PIRSF005814">
    <property type="entry name" value="MutS_YshD"/>
    <property type="match status" value="1"/>
</dbReference>
<comment type="caution">
    <text evidence="12">The sequence shown here is derived from an EMBL/GenBank/DDBJ whole genome shotgun (WGS) entry which is preliminary data.</text>
</comment>
<evidence type="ECO:0000256" key="1">
    <source>
        <dbReference type="ARBA" id="ARBA00022722"/>
    </source>
</evidence>
<dbReference type="Pfam" id="PF01713">
    <property type="entry name" value="Smr"/>
    <property type="match status" value="1"/>
</dbReference>
<keyword evidence="4 9" id="KW-0255">Endonuclease</keyword>
<dbReference type="SMART" id="SM00463">
    <property type="entry name" value="SMR"/>
    <property type="match status" value="1"/>
</dbReference>
<evidence type="ECO:0000313" key="12">
    <source>
        <dbReference type="EMBL" id="EGC85196.1"/>
    </source>
</evidence>
<keyword evidence="3 9" id="KW-0547">Nucleotide-binding</keyword>
<dbReference type="PANTHER" id="PTHR48466:SF2">
    <property type="entry name" value="OS10G0509000 PROTEIN"/>
    <property type="match status" value="1"/>
</dbReference>
<dbReference type="FunFam" id="3.30.1370.110:FF:000004">
    <property type="entry name" value="Endonuclease MutS2"/>
    <property type="match status" value="1"/>
</dbReference>
<dbReference type="CDD" id="cd06503">
    <property type="entry name" value="ATP-synt_Fo_b"/>
    <property type="match status" value="1"/>
</dbReference>
<gene>
    <name evidence="9" type="primary">mutS2</name>
    <name evidence="9" type="synonym">rqcU</name>
    <name evidence="12" type="ORF">HMPREF9303_2081</name>
</gene>
<evidence type="ECO:0000256" key="9">
    <source>
        <dbReference type="HAMAP-Rule" id="MF_00092"/>
    </source>
</evidence>
<dbReference type="InterPro" id="IPR007696">
    <property type="entry name" value="DNA_mismatch_repair_MutS_core"/>
</dbReference>
<dbReference type="FunFam" id="3.40.50.300:FF:001531">
    <property type="entry name" value="Endonuclease MutS2"/>
    <property type="match status" value="1"/>
</dbReference>
<dbReference type="EMBL" id="AEXO01000103">
    <property type="protein sequence ID" value="EGC85196.1"/>
    <property type="molecule type" value="Genomic_DNA"/>
</dbReference>
<dbReference type="Pfam" id="PF00488">
    <property type="entry name" value="MutS_V"/>
    <property type="match status" value="1"/>
</dbReference>
<dbReference type="PANTHER" id="PTHR48466">
    <property type="entry name" value="OS10G0509000 PROTEIN-RELATED"/>
    <property type="match status" value="1"/>
</dbReference>
<dbReference type="RefSeq" id="WP_004354531.1">
    <property type="nucleotide sequence ID" value="NZ_AEXO01000103.1"/>
</dbReference>
<evidence type="ECO:0000256" key="7">
    <source>
        <dbReference type="ARBA" id="ARBA00022884"/>
    </source>
</evidence>
<dbReference type="Proteomes" id="UP000003155">
    <property type="component" value="Unassembled WGS sequence"/>
</dbReference>
<dbReference type="InterPro" id="IPR046893">
    <property type="entry name" value="MSSS"/>
</dbReference>
<reference evidence="12 13" key="1">
    <citation type="submission" date="2011-02" db="EMBL/GenBank/DDBJ databases">
        <authorList>
            <person name="Durkin A.S."/>
            <person name="Madupu R."/>
            <person name="Torralba M."/>
            <person name="Gillis M."/>
            <person name="Methe B."/>
            <person name="Sutton G."/>
            <person name="Nelson K.E."/>
        </authorList>
    </citation>
    <scope>NUCLEOTIDE SEQUENCE [LARGE SCALE GENOMIC DNA]</scope>
    <source>
        <strain evidence="12 13">CRIS 18C-A</strain>
    </source>
</reference>
<dbReference type="GO" id="GO:0006298">
    <property type="term" value="P:mismatch repair"/>
    <property type="evidence" value="ECO:0007669"/>
    <property type="project" value="InterPro"/>
</dbReference>
<dbReference type="InterPro" id="IPR005747">
    <property type="entry name" value="MutS2"/>
</dbReference>
<dbReference type="GO" id="GO:0030983">
    <property type="term" value="F:mismatched DNA binding"/>
    <property type="evidence" value="ECO:0007669"/>
    <property type="project" value="InterPro"/>
</dbReference>
<keyword evidence="13" id="KW-1185">Reference proteome</keyword>
<sequence length="902" mass="103029">MIYPKNFEQKIGFTEIRTLLRERCLSPLGKERVDEMSFSTDAGQINTWMEEIREFRRIQEGQDDFPLDNFFDVRESVSRIRLEGTHMEVEELFDLKRSLETIIAIVSFLSRGEETEQGEIRHYTPALYALADGIATFPILVQRISQIIDKFGKMRDNASPDLLQIRRELSRMEGSISRTLYSILHSAQAEGLVEKDVTPTLRDGRLVIPVAPGLKRRISGIVHDESATGRTVYIEPSEVVEANNRIRELENEERREIIRILTEFAKKMRPNVPEILDSYSLMAAVDFIRAKAELARLFRSFEPEVSDKPHIDWIRAVHPLLQLSLERKSRKDANRLSLTDNSHADKDSNDEISLQEDNILSEEEYKTGNVPPSVIPLDIQLTKDKHLLIISGPNAGGKSVCLKTVGLLQYMLQCGLSIPVGDRSTTGVFTDIMIDIGDEQSIENDLSTYSSHLMNMKIMMRHATEHTLILIDEFGTGTEPQIGGAIAEAVLRQFWKKHVWAVITTHYQNLKHFAENHPGTANGAMLYDRHEMRPLFQLAIGRPGSSFAIEIARKTGIPEEVIHDAADIVGSDYIQSDKYLQDIVRDKRYWESKRQTIHSHEKELEKRIAQYEKDIATLEQSRKDILRRAKEQAEEIIKESNRRIENTIREIREKQAEKEETKRIRQELAAYEEGLLSSSQPDKPRKNNKKKMKDSGLLSDEDFQKKVDKIKSRKERHGQHLKERAGKQQAAAEALKNAVRKQQTSGVVNVGDAVRIKGLTTIGKVEAIDGKQATVIFGDMRTKMAMSRLEHVDTASLQTEQQQFQAYNYSRETRETIDKHRNQFHQELDVRGMRADEALNQVQYFIDDAILVGAGQVRILHGKGNGILRQLIRQYLASIPNVKSYRDEHVQFGGAGITVVEL</sequence>
<accession>F0HAE4</accession>
<evidence type="ECO:0000256" key="8">
    <source>
        <dbReference type="ARBA" id="ARBA00023125"/>
    </source>
</evidence>
<comment type="function">
    <text evidence="9">Acts as a ribosome collision sensor, splitting the ribosome into its 2 subunits. Detects stalled/collided 70S ribosomes which it binds and splits by an ATP-hydrolysis driven conformational change. Acts upstream of the ribosome quality control system (RQC), a ribosome-associated complex that mediates the extraction of incompletely synthesized nascent chains from stalled ribosomes and their subsequent degradation. Probably generates substrates for RQC.</text>
</comment>
<evidence type="ECO:0000259" key="11">
    <source>
        <dbReference type="PROSITE" id="PS50828"/>
    </source>
</evidence>
<comment type="similarity">
    <text evidence="9">Belongs to the DNA mismatch repair MutS family. MutS2 subfamily.</text>
</comment>
<dbReference type="GO" id="GO:0045910">
    <property type="term" value="P:negative regulation of DNA recombination"/>
    <property type="evidence" value="ECO:0007669"/>
    <property type="project" value="InterPro"/>
</dbReference>
<dbReference type="Gene3D" id="3.30.1370.110">
    <property type="match status" value="1"/>
</dbReference>
<dbReference type="Pfam" id="PF20297">
    <property type="entry name" value="MSSS"/>
    <property type="match status" value="1"/>
</dbReference>
<dbReference type="SMART" id="SM00533">
    <property type="entry name" value="MUTSd"/>
    <property type="match status" value="1"/>
</dbReference>
<dbReference type="InterPro" id="IPR027417">
    <property type="entry name" value="P-loop_NTPase"/>
</dbReference>
<dbReference type="PROSITE" id="PS50828">
    <property type="entry name" value="SMR"/>
    <property type="match status" value="1"/>
</dbReference>
<dbReference type="SUPFAM" id="SSF160443">
    <property type="entry name" value="SMR domain-like"/>
    <property type="match status" value="1"/>
</dbReference>
<dbReference type="InterPro" id="IPR000432">
    <property type="entry name" value="DNA_mismatch_repair_MutS_C"/>
</dbReference>
<keyword evidence="1 9" id="KW-0540">Nuclease</keyword>
<name>F0HAE4_9BACT</name>
<evidence type="ECO:0000256" key="6">
    <source>
        <dbReference type="ARBA" id="ARBA00022840"/>
    </source>
</evidence>
<dbReference type="Gene3D" id="3.40.50.300">
    <property type="entry name" value="P-loop containing nucleotide triphosphate hydrolases"/>
    <property type="match status" value="1"/>
</dbReference>
<dbReference type="NCBIfam" id="TIGR01069">
    <property type="entry name" value="mutS2"/>
    <property type="match status" value="1"/>
</dbReference>
<dbReference type="GO" id="GO:0140664">
    <property type="term" value="F:ATP-dependent DNA damage sensor activity"/>
    <property type="evidence" value="ECO:0007669"/>
    <property type="project" value="InterPro"/>
</dbReference>
<dbReference type="EC" id="3.1.-.-" evidence="9"/>
<keyword evidence="2 9" id="KW-0699">rRNA-binding</keyword>
<protein>
    <recommendedName>
        <fullName evidence="9">Endonuclease MutS2</fullName>
        <ecNumber evidence="9">3.1.-.-</ecNumber>
    </recommendedName>
    <alternativeName>
        <fullName evidence="9">Ribosome-associated protein quality control-upstream factor</fullName>
        <shortName evidence="9">RQC-upstream factor</shortName>
        <shortName evidence="9">RqcU</shortName>
        <ecNumber evidence="9">3.6.4.-</ecNumber>
    </alternativeName>
</protein>
<dbReference type="EC" id="3.6.4.-" evidence="9"/>
<comment type="function">
    <text evidence="9">Endonuclease that is involved in the suppression of homologous recombination and thus may have a key role in the control of bacterial genetic diversity.</text>
</comment>
<dbReference type="InterPro" id="IPR045076">
    <property type="entry name" value="MutS"/>
</dbReference>
<dbReference type="InterPro" id="IPR036063">
    <property type="entry name" value="Smr_dom_sf"/>
</dbReference>
<proteinExistence type="inferred from homology"/>
<organism evidence="12 13">
    <name type="scientific">Prevotella denticola CRIS 18C-A</name>
    <dbReference type="NCBI Taxonomy" id="944557"/>
    <lineage>
        <taxon>Bacteria</taxon>
        <taxon>Pseudomonadati</taxon>
        <taxon>Bacteroidota</taxon>
        <taxon>Bacteroidia</taxon>
        <taxon>Bacteroidales</taxon>
        <taxon>Prevotellaceae</taxon>
        <taxon>Prevotella</taxon>
    </lineage>
</organism>
<dbReference type="SUPFAM" id="SSF52540">
    <property type="entry name" value="P-loop containing nucleoside triphosphate hydrolases"/>
    <property type="match status" value="1"/>
</dbReference>
<dbReference type="HAMAP" id="MF_00092">
    <property type="entry name" value="MutS2"/>
    <property type="match status" value="1"/>
</dbReference>
<keyword evidence="6 9" id="KW-0067">ATP-binding</keyword>
<dbReference type="InterPro" id="IPR002625">
    <property type="entry name" value="Smr_dom"/>
</dbReference>
<comment type="subunit">
    <text evidence="9">Homodimer. Binds to stalled ribosomes, contacting rRNA.</text>
</comment>
<dbReference type="GO" id="GO:0019843">
    <property type="term" value="F:rRNA binding"/>
    <property type="evidence" value="ECO:0007669"/>
    <property type="project" value="UniProtKB-UniRule"/>
</dbReference>
<feature type="binding site" evidence="9">
    <location>
        <begin position="392"/>
        <end position="399"/>
    </location>
    <ligand>
        <name>ATP</name>
        <dbReference type="ChEBI" id="CHEBI:30616"/>
    </ligand>
</feature>
<feature type="region of interest" description="Disordered" evidence="10">
    <location>
        <begin position="672"/>
        <end position="737"/>
    </location>
</feature>
<dbReference type="GO" id="GO:0016887">
    <property type="term" value="F:ATP hydrolysis activity"/>
    <property type="evidence" value="ECO:0007669"/>
    <property type="project" value="InterPro"/>
</dbReference>
<keyword evidence="8 9" id="KW-0238">DNA-binding</keyword>
<dbReference type="GO" id="GO:0004519">
    <property type="term" value="F:endonuclease activity"/>
    <property type="evidence" value="ECO:0007669"/>
    <property type="project" value="UniProtKB-UniRule"/>
</dbReference>
<evidence type="ECO:0000256" key="5">
    <source>
        <dbReference type="ARBA" id="ARBA00022801"/>
    </source>
</evidence>
<dbReference type="GO" id="GO:0005524">
    <property type="term" value="F:ATP binding"/>
    <property type="evidence" value="ECO:0007669"/>
    <property type="project" value="UniProtKB-UniRule"/>
</dbReference>
<evidence type="ECO:0000256" key="4">
    <source>
        <dbReference type="ARBA" id="ARBA00022759"/>
    </source>
</evidence>
<dbReference type="SMART" id="SM00534">
    <property type="entry name" value="MUTSac"/>
    <property type="match status" value="1"/>
</dbReference>
<evidence type="ECO:0000256" key="2">
    <source>
        <dbReference type="ARBA" id="ARBA00022730"/>
    </source>
</evidence>